<evidence type="ECO:0000313" key="10">
    <source>
        <dbReference type="EMBL" id="EEW92767.1"/>
    </source>
</evidence>
<feature type="domain" description="ABC transporter" evidence="8">
    <location>
        <begin position="328"/>
        <end position="535"/>
    </location>
</feature>
<dbReference type="AlphaFoldDB" id="D0BMR3"/>
<dbReference type="InterPro" id="IPR039421">
    <property type="entry name" value="Type_1_exporter"/>
</dbReference>
<dbReference type="Pfam" id="PF00005">
    <property type="entry name" value="ABC_tran"/>
    <property type="match status" value="1"/>
</dbReference>
<dbReference type="GO" id="GO:0016887">
    <property type="term" value="F:ATP hydrolysis activity"/>
    <property type="evidence" value="ECO:0007669"/>
    <property type="project" value="InterPro"/>
</dbReference>
<evidence type="ECO:0000256" key="6">
    <source>
        <dbReference type="ARBA" id="ARBA00023136"/>
    </source>
</evidence>
<evidence type="ECO:0008006" key="12">
    <source>
        <dbReference type="Google" id="ProtNLM"/>
    </source>
</evidence>
<evidence type="ECO:0000256" key="7">
    <source>
        <dbReference type="SAM" id="Phobius"/>
    </source>
</evidence>
<evidence type="ECO:0000256" key="4">
    <source>
        <dbReference type="ARBA" id="ARBA00022840"/>
    </source>
</evidence>
<dbReference type="Gene3D" id="3.40.50.300">
    <property type="entry name" value="P-loop containing nucleotide triphosphate hydrolases"/>
    <property type="match status" value="1"/>
</dbReference>
<dbReference type="Gene3D" id="1.20.1560.10">
    <property type="entry name" value="ABC transporter type 1, transmembrane domain"/>
    <property type="match status" value="1"/>
</dbReference>
<dbReference type="EMBL" id="ACRF02000005">
    <property type="protein sequence ID" value="EEW92767.1"/>
    <property type="molecule type" value="Genomic_DNA"/>
</dbReference>
<dbReference type="InterPro" id="IPR003439">
    <property type="entry name" value="ABC_transporter-like_ATP-bd"/>
</dbReference>
<feature type="transmembrane region" description="Helical" evidence="7">
    <location>
        <begin position="245"/>
        <end position="262"/>
    </location>
</feature>
<dbReference type="CDD" id="cd03228">
    <property type="entry name" value="ABCC_MRP_Like"/>
    <property type="match status" value="1"/>
</dbReference>
<proteinExistence type="predicted"/>
<dbReference type="RefSeq" id="WP_006703526.1">
    <property type="nucleotide sequence ID" value="NZ_KI391971.1"/>
</dbReference>
<name>D0BMR3_9LACT</name>
<dbReference type="InterPro" id="IPR036640">
    <property type="entry name" value="ABC1_TM_sf"/>
</dbReference>
<comment type="subcellular location">
    <subcellularLocation>
        <location evidence="1">Cell membrane</location>
        <topology evidence="1">Multi-pass membrane protein</topology>
    </subcellularLocation>
</comment>
<evidence type="ECO:0000259" key="8">
    <source>
        <dbReference type="PROSITE" id="PS50893"/>
    </source>
</evidence>
<feature type="transmembrane region" description="Helical" evidence="7">
    <location>
        <begin position="140"/>
        <end position="168"/>
    </location>
</feature>
<dbReference type="PROSITE" id="PS50893">
    <property type="entry name" value="ABC_TRANSPORTER_2"/>
    <property type="match status" value="1"/>
</dbReference>
<feature type="transmembrane region" description="Helical" evidence="7">
    <location>
        <begin position="20"/>
        <end position="41"/>
    </location>
</feature>
<keyword evidence="5 7" id="KW-1133">Transmembrane helix</keyword>
<dbReference type="InterPro" id="IPR017871">
    <property type="entry name" value="ABC_transporter-like_CS"/>
</dbReference>
<evidence type="ECO:0000256" key="5">
    <source>
        <dbReference type="ARBA" id="ARBA00022989"/>
    </source>
</evidence>
<evidence type="ECO:0000256" key="1">
    <source>
        <dbReference type="ARBA" id="ARBA00004651"/>
    </source>
</evidence>
<reference evidence="10" key="2">
    <citation type="submission" date="2011-10" db="EMBL/GenBank/DDBJ databases">
        <title>The Genome Sequence of Granulicatella elegans ATCC 700633.</title>
        <authorList>
            <consortium name="The Broad Institute Genome Sequencing Platform"/>
            <consortium name="The Broad Institute Genome Sequencing Center for Infectious Disease"/>
            <person name="Earl A."/>
            <person name="Ward D."/>
            <person name="Feldgarden M."/>
            <person name="Gevers D."/>
            <person name="Sibley C.D."/>
            <person name="Field T.R."/>
            <person name="Grinwis M."/>
            <person name="Eshaghurshan C.S."/>
            <person name="Surette M.G."/>
            <person name="Young S.K."/>
            <person name="Zeng Q."/>
            <person name="Gargeya S."/>
            <person name="Fitzgerald M."/>
            <person name="Haas B."/>
            <person name="Abouelleil A."/>
            <person name="Alvarado L."/>
            <person name="Arachchi H.M."/>
            <person name="Berlin A."/>
            <person name="Brown A."/>
            <person name="Chapman S.B."/>
            <person name="Chen Z."/>
            <person name="Dunbar C."/>
            <person name="Freedman E."/>
            <person name="Gearin G."/>
            <person name="Goldberg J."/>
            <person name="Griggs A."/>
            <person name="Gujja S."/>
            <person name="Heiman D."/>
            <person name="Howarth C."/>
            <person name="Larson L."/>
            <person name="Lui A."/>
            <person name="MacDonald P.J.P."/>
            <person name="Montmayeur A."/>
            <person name="Murphy C."/>
            <person name="Neiman D."/>
            <person name="Pearson M."/>
            <person name="Priest M."/>
            <person name="Roberts A."/>
            <person name="Saif S."/>
            <person name="Shea T."/>
            <person name="Shenoy N."/>
            <person name="Sisk P."/>
            <person name="Stolte C."/>
            <person name="Sykes S."/>
            <person name="Wortman J."/>
            <person name="Nusbaum C."/>
            <person name="Birren B."/>
        </authorList>
    </citation>
    <scope>NUCLEOTIDE SEQUENCE [LARGE SCALE GENOMIC DNA]</scope>
    <source>
        <strain evidence="10">ATCC 700633</strain>
    </source>
</reference>
<protein>
    <recommendedName>
        <fullName evidence="12">ABC transporter domain-containing protein</fullName>
    </recommendedName>
</protein>
<sequence length="536" mass="60958">MKSLMKYIKREWKKNSYVLLTIIVGQACLVLWGVSIANLVTALAKLEIETAKLLSVQLLVIFMVWMFQLFFERKLLTDAVQSMDCRIREDIAQELVTTDYLSFNENEQGVYLSWLTNDIMTINQHGFNNLEMMINQAVGIALSVSAIVYFHYSIIVVIVLLFIAMVLVPKKFSTKMTSSMEIMTKVSDEVTSTFTDVLHGFNDLSSMNLGDYFKDKILFGSYRLKKVKVQYAVDSGKMISATNGLSLFSQIILLVFTGYLYVEGYVPIGAIGGVQFFAATIFSSLTGFNANYAELKTVQPVFEKYSKKLKSNCERNDGKVVNELTNSIRLQNIHFSYPNTERVVLENMNMEIKKGDKVVITAESGKGKSTLLNIMNRRLEPTKGNIYWDNISYKDLDITSLHNSIIYIDQNPHLFNATIRENIILNESIEEDRLENILKQVGLSDWIDSLELGLETIIDYQAKNISGGQKQKIILARGLLRNKKVVLLDEITSSLDNQSALEIEKLLFDNDTLTVVMVTHHLSEYVIQRLTKQYVL</sequence>
<dbReference type="PANTHER" id="PTHR24221:SF654">
    <property type="entry name" value="ATP-BINDING CASSETTE SUB-FAMILY B MEMBER 6"/>
    <property type="match status" value="1"/>
</dbReference>
<dbReference type="SUPFAM" id="SSF90123">
    <property type="entry name" value="ABC transporter transmembrane region"/>
    <property type="match status" value="1"/>
</dbReference>
<feature type="domain" description="ABC transmembrane type-1" evidence="9">
    <location>
        <begin position="18"/>
        <end position="297"/>
    </location>
</feature>
<keyword evidence="4" id="KW-0067">ATP-binding</keyword>
<organism evidence="10 11">
    <name type="scientific">Granulicatella elegans ATCC 700633</name>
    <dbReference type="NCBI Taxonomy" id="626369"/>
    <lineage>
        <taxon>Bacteria</taxon>
        <taxon>Bacillati</taxon>
        <taxon>Bacillota</taxon>
        <taxon>Bacilli</taxon>
        <taxon>Lactobacillales</taxon>
        <taxon>Carnobacteriaceae</taxon>
        <taxon>Granulicatella</taxon>
    </lineage>
</organism>
<dbReference type="InterPro" id="IPR003593">
    <property type="entry name" value="AAA+_ATPase"/>
</dbReference>
<dbReference type="PROSITE" id="PS51257">
    <property type="entry name" value="PROKAR_LIPOPROTEIN"/>
    <property type="match status" value="1"/>
</dbReference>
<dbReference type="GO" id="GO:0005524">
    <property type="term" value="F:ATP binding"/>
    <property type="evidence" value="ECO:0007669"/>
    <property type="project" value="UniProtKB-KW"/>
</dbReference>
<dbReference type="eggNOG" id="COG1132">
    <property type="taxonomic scope" value="Bacteria"/>
</dbReference>
<evidence type="ECO:0000259" key="9">
    <source>
        <dbReference type="PROSITE" id="PS50929"/>
    </source>
</evidence>
<dbReference type="InterPro" id="IPR011527">
    <property type="entry name" value="ABC1_TM_dom"/>
</dbReference>
<accession>D0BMR3</accession>
<dbReference type="STRING" id="626369.HMPREF0446_01248"/>
<dbReference type="PANTHER" id="PTHR24221">
    <property type="entry name" value="ATP-BINDING CASSETTE SUB-FAMILY B"/>
    <property type="match status" value="1"/>
</dbReference>
<comment type="caution">
    <text evidence="10">The sequence shown here is derived from an EMBL/GenBank/DDBJ whole genome shotgun (WGS) entry which is preliminary data.</text>
</comment>
<keyword evidence="11" id="KW-1185">Reference proteome</keyword>
<dbReference type="SMART" id="SM00382">
    <property type="entry name" value="AAA"/>
    <property type="match status" value="1"/>
</dbReference>
<dbReference type="PROSITE" id="PS50929">
    <property type="entry name" value="ABC_TM1F"/>
    <property type="match status" value="1"/>
</dbReference>
<keyword evidence="3" id="KW-0547">Nucleotide-binding</keyword>
<reference evidence="10" key="1">
    <citation type="submission" date="2009-09" db="EMBL/GenBank/DDBJ databases">
        <authorList>
            <consortium name="The Broad Institute Genome Sequencing Platform"/>
            <person name="Ward D."/>
            <person name="Feldgarden M."/>
            <person name="Earl A."/>
            <person name="Young S.K."/>
            <person name="Zeng Q."/>
            <person name="Koehrsen M."/>
            <person name="Alvarado L."/>
            <person name="Berlin A."/>
            <person name="Bochicchio J."/>
            <person name="Borenstein D."/>
            <person name="Chapman S.B."/>
            <person name="Chen Z."/>
            <person name="Engels R."/>
            <person name="Freedman E."/>
            <person name="Gellesch M."/>
            <person name="Goldberg J."/>
            <person name="Griggs A."/>
            <person name="Gujja S."/>
            <person name="Heilman E."/>
            <person name="Heiman D."/>
            <person name="Hepburn T."/>
            <person name="Howarth C."/>
            <person name="Jen D."/>
            <person name="Larson L."/>
            <person name="Lewis B."/>
            <person name="Mehta T."/>
            <person name="Park D."/>
            <person name="Pearson M."/>
            <person name="Roberts A."/>
            <person name="Saif S."/>
            <person name="Shea T."/>
            <person name="Shenoy N."/>
            <person name="Sisk P."/>
            <person name="Stolte C."/>
            <person name="Sykes S."/>
            <person name="Thomson T."/>
            <person name="Walk T."/>
            <person name="White J."/>
            <person name="Yandava C."/>
            <person name="Sibley C.D."/>
            <person name="Field T.R."/>
            <person name="Grinwis M."/>
            <person name="Eshaghurshan C.S."/>
            <person name="Surette M.G."/>
            <person name="Haas B."/>
            <person name="Nusbaum C."/>
            <person name="Birren B."/>
        </authorList>
    </citation>
    <scope>NUCLEOTIDE SEQUENCE [LARGE SCALE GENOMIC DNA]</scope>
    <source>
        <strain evidence="10">ATCC 700633</strain>
    </source>
</reference>
<evidence type="ECO:0000256" key="3">
    <source>
        <dbReference type="ARBA" id="ARBA00022741"/>
    </source>
</evidence>
<dbReference type="PROSITE" id="PS00211">
    <property type="entry name" value="ABC_TRANSPORTER_1"/>
    <property type="match status" value="1"/>
</dbReference>
<dbReference type="GO" id="GO:0034040">
    <property type="term" value="F:ATPase-coupled lipid transmembrane transporter activity"/>
    <property type="evidence" value="ECO:0007669"/>
    <property type="project" value="TreeGrafter"/>
</dbReference>
<feature type="transmembrane region" description="Helical" evidence="7">
    <location>
        <begin position="268"/>
        <end position="288"/>
    </location>
</feature>
<dbReference type="GO" id="GO:0005886">
    <property type="term" value="C:plasma membrane"/>
    <property type="evidence" value="ECO:0007669"/>
    <property type="project" value="UniProtKB-SubCell"/>
</dbReference>
<dbReference type="HOGENOM" id="CLU_000604_84_3_9"/>
<evidence type="ECO:0000256" key="2">
    <source>
        <dbReference type="ARBA" id="ARBA00022692"/>
    </source>
</evidence>
<dbReference type="InterPro" id="IPR027417">
    <property type="entry name" value="P-loop_NTPase"/>
</dbReference>
<dbReference type="SUPFAM" id="SSF52540">
    <property type="entry name" value="P-loop containing nucleoside triphosphate hydrolases"/>
    <property type="match status" value="1"/>
</dbReference>
<dbReference type="Pfam" id="PF00664">
    <property type="entry name" value="ABC_membrane"/>
    <property type="match status" value="1"/>
</dbReference>
<dbReference type="GO" id="GO:0140359">
    <property type="term" value="F:ABC-type transporter activity"/>
    <property type="evidence" value="ECO:0007669"/>
    <property type="project" value="InterPro"/>
</dbReference>
<dbReference type="Proteomes" id="UP000002939">
    <property type="component" value="Unassembled WGS sequence"/>
</dbReference>
<gene>
    <name evidence="10" type="ORF">HMPREF0446_01248</name>
</gene>
<feature type="transmembrane region" description="Helical" evidence="7">
    <location>
        <begin position="53"/>
        <end position="71"/>
    </location>
</feature>
<keyword evidence="6 7" id="KW-0472">Membrane</keyword>
<evidence type="ECO:0000313" key="11">
    <source>
        <dbReference type="Proteomes" id="UP000002939"/>
    </source>
</evidence>
<keyword evidence="2 7" id="KW-0812">Transmembrane</keyword>
<dbReference type="OrthoDB" id="95687at2"/>